<name>A0A9J5XUW8_SOLCO</name>
<gene>
    <name evidence="1" type="ORF">H5410_042499</name>
</gene>
<evidence type="ECO:0000313" key="2">
    <source>
        <dbReference type="Proteomes" id="UP000824120"/>
    </source>
</evidence>
<dbReference type="AlphaFoldDB" id="A0A9J5XUW8"/>
<comment type="caution">
    <text evidence="1">The sequence shown here is derived from an EMBL/GenBank/DDBJ whole genome shotgun (WGS) entry which is preliminary data.</text>
</comment>
<sequence>MKGIIPKPKMEYFHGDGYRKKSINLYATNISNTATTQVKDRTTKLSNSVQISSLVPTRWGRTMLKYQVLSVQKGKTISDLKSMNSMRVEDKSI</sequence>
<keyword evidence="2" id="KW-1185">Reference proteome</keyword>
<evidence type="ECO:0000313" key="1">
    <source>
        <dbReference type="EMBL" id="KAG5591985.1"/>
    </source>
</evidence>
<dbReference type="Proteomes" id="UP000824120">
    <property type="component" value="Chromosome 8"/>
</dbReference>
<protein>
    <submittedName>
        <fullName evidence="1">Uncharacterized protein</fullName>
    </submittedName>
</protein>
<proteinExistence type="predicted"/>
<reference evidence="1 2" key="1">
    <citation type="submission" date="2020-09" db="EMBL/GenBank/DDBJ databases">
        <title>De no assembly of potato wild relative species, Solanum commersonii.</title>
        <authorList>
            <person name="Cho K."/>
        </authorList>
    </citation>
    <scope>NUCLEOTIDE SEQUENCE [LARGE SCALE GENOMIC DNA]</scope>
    <source>
        <strain evidence="1">LZ3.2</strain>
        <tissue evidence="1">Leaf</tissue>
    </source>
</reference>
<organism evidence="1 2">
    <name type="scientific">Solanum commersonii</name>
    <name type="common">Commerson's wild potato</name>
    <name type="synonym">Commerson's nightshade</name>
    <dbReference type="NCBI Taxonomy" id="4109"/>
    <lineage>
        <taxon>Eukaryota</taxon>
        <taxon>Viridiplantae</taxon>
        <taxon>Streptophyta</taxon>
        <taxon>Embryophyta</taxon>
        <taxon>Tracheophyta</taxon>
        <taxon>Spermatophyta</taxon>
        <taxon>Magnoliopsida</taxon>
        <taxon>eudicotyledons</taxon>
        <taxon>Gunneridae</taxon>
        <taxon>Pentapetalae</taxon>
        <taxon>asterids</taxon>
        <taxon>lamiids</taxon>
        <taxon>Solanales</taxon>
        <taxon>Solanaceae</taxon>
        <taxon>Solanoideae</taxon>
        <taxon>Solaneae</taxon>
        <taxon>Solanum</taxon>
    </lineage>
</organism>
<dbReference type="EMBL" id="JACXVP010000008">
    <property type="protein sequence ID" value="KAG5591985.1"/>
    <property type="molecule type" value="Genomic_DNA"/>
</dbReference>
<accession>A0A9J5XUW8</accession>